<evidence type="ECO:0000259" key="2">
    <source>
        <dbReference type="Pfam" id="PF25861"/>
    </source>
</evidence>
<dbReference type="Pfam" id="PF25861">
    <property type="entry name" value="PglZ_2nd"/>
    <property type="match status" value="1"/>
</dbReference>
<sequence>MASQVHTSSSSPATATEDDIRGLLVGLYRDKNVRRGLLVVHAQPRWDGPTAISVEDLMVPVHCCRTVLQLRDVIRHRNDPDTPWRVVLTDLRDDDIPHGVKEHFKPVGRSLELDPTRTLLGLFSAARTGGRVPRNRQDIRGLVALLSPHRASLEPTSTPVLTADHLYAEVTRHVLGLAENTRLADLLAWSATPEATESWDHVADELSEPTRQSLLTWICRGLTLTGSSIRALWSARGPGALLPAGVVAETLGQGASSTDGRNLAVPRALFRKHAGQPQDEETLRDWGRGAATAIRSMLDHGQPVTAALAEASQLLDHVDDTSDSPLLAASTILPGGFQRRLDRFVRTLAPVLAGGDDRPALRALEDMRQHVDAGRAYSGDIDTAAALLRLLRWHHTAADHAEESMRTATIEQAMRDYAAELSWVDRAVNTAWRGFSADPKPDAGHSTVDPDALTRDVTNRVLDTRKRIDRSFGALAASRLADGASAGSALLVEDVIGKVIEPLHKSGPVSGEERKRRPLLVLVVDGLSMAAAHGLSEDLRNRHGTVWQQLDLSARGLHVAATTLPSVTTYSRTSLLTGTLMAGGQTEEAQGFAAALPGARLFHKAALDSGIADQVRQTIYDTTHTPVVGAVLNTVDDALDRSDPIAATWTTQRITHMDKLLEYARAVGRDVVIVSDHGHVVERSQIPKADADTAVSARWRPSDGPPADDSEREVSGTRVLSPGGSAILAVDEDLRYTGKKAGYHGGAAPAEVCAPISVLVQSLDGLDEDSLFPAALPMSDPWPAWWDLSAPEPASQGAVTPGATQPERPTPPPTSTPSELQSTLFDDPEPPPSPKATSRTSDLYTSLARNRQFRDQVEAHNVGLEPREFADALRAIAHNNGRMPMAGLAERVGLNAIRLRGTLTRMQKVVNIDGMPVLEIDGNDVVFSPELLREQYGLP</sequence>
<dbReference type="InterPro" id="IPR058882">
    <property type="entry name" value="PglZ_C"/>
</dbReference>
<evidence type="ECO:0000313" key="5">
    <source>
        <dbReference type="EMBL" id="MCT2116358.1"/>
    </source>
</evidence>
<feature type="domain" description="Alkaline phosphatase-like protein PglZ C-terminal" evidence="4">
    <location>
        <begin position="840"/>
        <end position="937"/>
    </location>
</feature>
<dbReference type="InterPro" id="IPR047992">
    <property type="entry name" value="BREX_PglZ"/>
</dbReference>
<dbReference type="InterPro" id="IPR058880">
    <property type="entry name" value="PglZ_N"/>
</dbReference>
<accession>A0AAW5Q2F1</accession>
<evidence type="ECO:0000259" key="3">
    <source>
        <dbReference type="Pfam" id="PF25862"/>
    </source>
</evidence>
<dbReference type="RefSeq" id="WP_070722517.1">
    <property type="nucleotide sequence ID" value="NZ_JAFFGT010000001.1"/>
</dbReference>
<proteinExistence type="predicted"/>
<comment type="caution">
    <text evidence="5">The sequence shown here is derived from an EMBL/GenBank/DDBJ whole genome shotgun (WGS) entry which is preliminary data.</text>
</comment>
<dbReference type="NCBIfam" id="NF033446">
    <property type="entry name" value="BREX_PglZ_2"/>
    <property type="match status" value="1"/>
</dbReference>
<feature type="domain" description="Alkaline phosphatase-like protein PglZ N-terminal" evidence="3">
    <location>
        <begin position="30"/>
        <end position="103"/>
    </location>
</feature>
<evidence type="ECO:0000256" key="1">
    <source>
        <dbReference type="SAM" id="MobiDB-lite"/>
    </source>
</evidence>
<dbReference type="EMBL" id="JALXTC010000002">
    <property type="protein sequence ID" value="MCT2116358.1"/>
    <property type="molecule type" value="Genomic_DNA"/>
</dbReference>
<dbReference type="InterPro" id="IPR058881">
    <property type="entry name" value="PglZ_2nd"/>
</dbReference>
<evidence type="ECO:0000313" key="6">
    <source>
        <dbReference type="Proteomes" id="UP001206890"/>
    </source>
</evidence>
<dbReference type="AlphaFoldDB" id="A0AAW5Q2F1"/>
<reference evidence="5" key="1">
    <citation type="submission" date="2022-04" db="EMBL/GenBank/DDBJ databases">
        <title>Human microbiome associated bacterial genomes.</title>
        <authorList>
            <person name="Sandstrom S."/>
            <person name="Salamzade R."/>
            <person name="Kalan L.R."/>
        </authorList>
    </citation>
    <scope>NUCLEOTIDE SEQUENCE</scope>
    <source>
        <strain evidence="5">P3-SID1762</strain>
    </source>
</reference>
<evidence type="ECO:0000259" key="4">
    <source>
        <dbReference type="Pfam" id="PF25863"/>
    </source>
</evidence>
<organism evidence="5 6">
    <name type="scientific">Dietzia cinnamea</name>
    <dbReference type="NCBI Taxonomy" id="321318"/>
    <lineage>
        <taxon>Bacteria</taxon>
        <taxon>Bacillati</taxon>
        <taxon>Actinomycetota</taxon>
        <taxon>Actinomycetes</taxon>
        <taxon>Mycobacteriales</taxon>
        <taxon>Dietziaceae</taxon>
        <taxon>Dietzia</taxon>
    </lineage>
</organism>
<feature type="domain" description="Alkaline phosphatase-like protein PglZ second" evidence="2">
    <location>
        <begin position="183"/>
        <end position="316"/>
    </location>
</feature>
<dbReference type="Pfam" id="PF08665">
    <property type="entry name" value="PglZ"/>
    <property type="match status" value="1"/>
</dbReference>
<feature type="region of interest" description="Disordered" evidence="1">
    <location>
        <begin position="687"/>
        <end position="718"/>
    </location>
</feature>
<dbReference type="Pfam" id="PF25863">
    <property type="entry name" value="PglZ_C"/>
    <property type="match status" value="1"/>
</dbReference>
<gene>
    <name evidence="5" type="primary">pglZ</name>
    <name evidence="5" type="ORF">M3D93_01070</name>
</gene>
<name>A0AAW5Q2F1_9ACTN</name>
<protein>
    <submittedName>
        <fullName evidence="5">BREX-2 system phosphatase PglZ</fullName>
    </submittedName>
</protein>
<dbReference type="Proteomes" id="UP001206890">
    <property type="component" value="Unassembled WGS sequence"/>
</dbReference>
<dbReference type="Pfam" id="PF25862">
    <property type="entry name" value="PglZ_1st"/>
    <property type="match status" value="1"/>
</dbReference>
<feature type="region of interest" description="Disordered" evidence="1">
    <location>
        <begin position="787"/>
        <end position="841"/>
    </location>
</feature>